<comment type="caution">
    <text evidence="1">The sequence shown here is derived from an EMBL/GenBank/DDBJ whole genome shotgun (WGS) entry which is preliminary data.</text>
</comment>
<name>A0A495WDR9_9RHOO</name>
<evidence type="ECO:0000313" key="1">
    <source>
        <dbReference type="EMBL" id="RKT59357.1"/>
    </source>
</evidence>
<dbReference type="InterPro" id="IPR022064">
    <property type="entry name" value="DUF3619"/>
</dbReference>
<accession>A0A495WDR9</accession>
<protein>
    <submittedName>
        <fullName evidence="1">Uncharacterized protein DUF3619</fullName>
    </submittedName>
</protein>
<gene>
    <name evidence="1" type="ORF">DFR40_1242</name>
</gene>
<evidence type="ECO:0000313" key="2">
    <source>
        <dbReference type="Proteomes" id="UP000270626"/>
    </source>
</evidence>
<reference evidence="1 2" key="1">
    <citation type="submission" date="2018-10" db="EMBL/GenBank/DDBJ databases">
        <title>Genomic Encyclopedia of Type Strains, Phase IV (KMG-IV): sequencing the most valuable type-strain genomes for metagenomic binning, comparative biology and taxonomic classification.</title>
        <authorList>
            <person name="Goeker M."/>
        </authorList>
    </citation>
    <scope>NUCLEOTIDE SEQUENCE [LARGE SCALE GENOMIC DNA]</scope>
    <source>
        <strain evidence="1 2">DSM 23841</strain>
    </source>
</reference>
<keyword evidence="2" id="KW-1185">Reference proteome</keyword>
<sequence>MTAMDEERQAYRLKLALDHGLKDIAPASARRLEAARHLALSKQKSPEQRLLALGNHGGTGLTFGHGGGLRQLLAVGALLLGMWLSFYWHGERYVSEVTETDHALLTDELPPDALLDKELLEWLIDDSSDD</sequence>
<dbReference type="Pfam" id="PF12279">
    <property type="entry name" value="DUF3619"/>
    <property type="match status" value="1"/>
</dbReference>
<dbReference type="AlphaFoldDB" id="A0A495WDR9"/>
<dbReference type="OrthoDB" id="8562153at2"/>
<proteinExistence type="predicted"/>
<dbReference type="EMBL" id="RBXP01000013">
    <property type="protein sequence ID" value="RKT59357.1"/>
    <property type="molecule type" value="Genomic_DNA"/>
</dbReference>
<dbReference type="Proteomes" id="UP000270626">
    <property type="component" value="Unassembled WGS sequence"/>
</dbReference>
<organism evidence="1 2">
    <name type="scientific">Azonexus fungiphilus</name>
    <dbReference type="NCBI Taxonomy" id="146940"/>
    <lineage>
        <taxon>Bacteria</taxon>
        <taxon>Pseudomonadati</taxon>
        <taxon>Pseudomonadota</taxon>
        <taxon>Betaproteobacteria</taxon>
        <taxon>Rhodocyclales</taxon>
        <taxon>Azonexaceae</taxon>
        <taxon>Azonexus</taxon>
    </lineage>
</organism>